<reference evidence="4 5" key="1">
    <citation type="journal article" date="2013" name="BMC Genomics">
        <title>Reconstruction of the lipid metabolism for the microalga Monoraphidium neglectum from its genome sequence reveals characteristics suitable for biofuel production.</title>
        <authorList>
            <person name="Bogen C."/>
            <person name="Al-Dilaimi A."/>
            <person name="Albersmeier A."/>
            <person name="Wichmann J."/>
            <person name="Grundmann M."/>
            <person name="Rupp O."/>
            <person name="Lauersen K.J."/>
            <person name="Blifernez-Klassen O."/>
            <person name="Kalinowski J."/>
            <person name="Goesmann A."/>
            <person name="Mussgnug J.H."/>
            <person name="Kruse O."/>
        </authorList>
    </citation>
    <scope>NUCLEOTIDE SEQUENCE [LARGE SCALE GENOMIC DNA]</scope>
    <source>
        <strain evidence="4 5">SAG 48.87</strain>
    </source>
</reference>
<evidence type="ECO:0000313" key="4">
    <source>
        <dbReference type="EMBL" id="KIY95510.1"/>
    </source>
</evidence>
<protein>
    <submittedName>
        <fullName evidence="4">Uncharacterized protein</fullName>
    </submittedName>
</protein>
<gene>
    <name evidence="4" type="ORF">MNEG_12451</name>
</gene>
<dbReference type="Proteomes" id="UP000054498">
    <property type="component" value="Unassembled WGS sequence"/>
</dbReference>
<keyword evidence="2" id="KW-0812">Transmembrane</keyword>
<dbReference type="OrthoDB" id="548136at2759"/>
<dbReference type="EMBL" id="KK103469">
    <property type="protein sequence ID" value="KIY95510.1"/>
    <property type="molecule type" value="Genomic_DNA"/>
</dbReference>
<evidence type="ECO:0000256" key="1">
    <source>
        <dbReference type="SAM" id="MobiDB-lite"/>
    </source>
</evidence>
<dbReference type="RefSeq" id="XP_013894530.1">
    <property type="nucleotide sequence ID" value="XM_014039076.1"/>
</dbReference>
<keyword evidence="3" id="KW-0732">Signal</keyword>
<keyword evidence="2" id="KW-0472">Membrane</keyword>
<keyword evidence="2" id="KW-1133">Transmembrane helix</keyword>
<dbReference type="AlphaFoldDB" id="A0A0D2MKT8"/>
<dbReference type="KEGG" id="mng:MNEG_12451"/>
<sequence>MLAAAAAVALLASPQPAAADLVQTVPASQVTTLAKPLPKQAVDKGTVWVGFIGGAVTVFGLTVLSEGNEKWFPAIYRANKAISMSRKRAEASGGDFAERARAAGGQRGLGGRLAGG</sequence>
<feature type="compositionally biased region" description="Gly residues" evidence="1">
    <location>
        <begin position="105"/>
        <end position="116"/>
    </location>
</feature>
<dbReference type="GeneID" id="25729815"/>
<feature type="chain" id="PRO_5002247845" evidence="3">
    <location>
        <begin position="20"/>
        <end position="116"/>
    </location>
</feature>
<feature type="signal peptide" evidence="3">
    <location>
        <begin position="1"/>
        <end position="19"/>
    </location>
</feature>
<feature type="transmembrane region" description="Helical" evidence="2">
    <location>
        <begin position="45"/>
        <end position="64"/>
    </location>
</feature>
<feature type="region of interest" description="Disordered" evidence="1">
    <location>
        <begin position="92"/>
        <end position="116"/>
    </location>
</feature>
<accession>A0A0D2MKT8</accession>
<name>A0A0D2MKT8_9CHLO</name>
<evidence type="ECO:0000256" key="2">
    <source>
        <dbReference type="SAM" id="Phobius"/>
    </source>
</evidence>
<evidence type="ECO:0000313" key="5">
    <source>
        <dbReference type="Proteomes" id="UP000054498"/>
    </source>
</evidence>
<proteinExistence type="predicted"/>
<keyword evidence="5" id="KW-1185">Reference proteome</keyword>
<evidence type="ECO:0000256" key="3">
    <source>
        <dbReference type="SAM" id="SignalP"/>
    </source>
</evidence>
<organism evidence="4 5">
    <name type="scientific">Monoraphidium neglectum</name>
    <dbReference type="NCBI Taxonomy" id="145388"/>
    <lineage>
        <taxon>Eukaryota</taxon>
        <taxon>Viridiplantae</taxon>
        <taxon>Chlorophyta</taxon>
        <taxon>core chlorophytes</taxon>
        <taxon>Chlorophyceae</taxon>
        <taxon>CS clade</taxon>
        <taxon>Sphaeropleales</taxon>
        <taxon>Selenastraceae</taxon>
        <taxon>Monoraphidium</taxon>
    </lineage>
</organism>